<dbReference type="PANTHER" id="PTHR12374">
    <property type="entry name" value="TRANSCRIPTIONAL ADAPTOR 2 ADA2 -RELATED"/>
    <property type="match status" value="1"/>
</dbReference>
<dbReference type="AlphaFoldDB" id="A0AAW2LPN1"/>
<dbReference type="PROSITE" id="PS01357">
    <property type="entry name" value="ZF_ZZ_1"/>
    <property type="match status" value="1"/>
</dbReference>
<dbReference type="SUPFAM" id="SSF57850">
    <property type="entry name" value="RING/U-box"/>
    <property type="match status" value="1"/>
</dbReference>
<evidence type="ECO:0000259" key="12">
    <source>
        <dbReference type="PROSITE" id="PS50934"/>
    </source>
</evidence>
<dbReference type="FunFam" id="1.10.10.10:FF:000087">
    <property type="entry name" value="Transcriptional adapter 2"/>
    <property type="match status" value="1"/>
</dbReference>
<dbReference type="InterPro" id="IPR000433">
    <property type="entry name" value="Znf_ZZ"/>
</dbReference>
<proteinExistence type="predicted"/>
<comment type="caution">
    <text evidence="13">The sequence shown here is derived from an EMBL/GenBank/DDBJ whole genome shotgun (WGS) entry which is preliminary data.</text>
</comment>
<evidence type="ECO:0000256" key="10">
    <source>
        <dbReference type="SAM" id="MobiDB-lite"/>
    </source>
</evidence>
<evidence type="ECO:0000256" key="3">
    <source>
        <dbReference type="ARBA" id="ARBA00022771"/>
    </source>
</evidence>
<feature type="compositionally biased region" description="Basic and acidic residues" evidence="10">
    <location>
        <begin position="302"/>
        <end position="314"/>
    </location>
</feature>
<organism evidence="13">
    <name type="scientific">Sesamum radiatum</name>
    <name type="common">Black benniseed</name>
    <dbReference type="NCBI Taxonomy" id="300843"/>
    <lineage>
        <taxon>Eukaryota</taxon>
        <taxon>Viridiplantae</taxon>
        <taxon>Streptophyta</taxon>
        <taxon>Embryophyta</taxon>
        <taxon>Tracheophyta</taxon>
        <taxon>Spermatophyta</taxon>
        <taxon>Magnoliopsida</taxon>
        <taxon>eudicotyledons</taxon>
        <taxon>Gunneridae</taxon>
        <taxon>Pentapetalae</taxon>
        <taxon>asterids</taxon>
        <taxon>lamiids</taxon>
        <taxon>Lamiales</taxon>
        <taxon>Pedaliaceae</taxon>
        <taxon>Sesamum</taxon>
    </lineage>
</organism>
<feature type="compositionally biased region" description="Polar residues" evidence="10">
    <location>
        <begin position="319"/>
        <end position="331"/>
    </location>
</feature>
<evidence type="ECO:0000256" key="9">
    <source>
        <dbReference type="PROSITE-ProRule" id="PRU00228"/>
    </source>
</evidence>
<evidence type="ECO:0000259" key="11">
    <source>
        <dbReference type="PROSITE" id="PS50135"/>
    </source>
</evidence>
<reference evidence="13" key="2">
    <citation type="journal article" date="2024" name="Plant">
        <title>Genomic evolution and insights into agronomic trait innovations of Sesamum species.</title>
        <authorList>
            <person name="Miao H."/>
            <person name="Wang L."/>
            <person name="Qu L."/>
            <person name="Liu H."/>
            <person name="Sun Y."/>
            <person name="Le M."/>
            <person name="Wang Q."/>
            <person name="Wei S."/>
            <person name="Zheng Y."/>
            <person name="Lin W."/>
            <person name="Duan Y."/>
            <person name="Cao H."/>
            <person name="Xiong S."/>
            <person name="Wang X."/>
            <person name="Wei L."/>
            <person name="Li C."/>
            <person name="Ma Q."/>
            <person name="Ju M."/>
            <person name="Zhao R."/>
            <person name="Li G."/>
            <person name="Mu C."/>
            <person name="Tian Q."/>
            <person name="Mei H."/>
            <person name="Zhang T."/>
            <person name="Gao T."/>
            <person name="Zhang H."/>
        </authorList>
    </citation>
    <scope>NUCLEOTIDE SEQUENCE</scope>
    <source>
        <strain evidence="13">G02</strain>
    </source>
</reference>
<dbReference type="SMART" id="SM00291">
    <property type="entry name" value="ZnF_ZZ"/>
    <property type="match status" value="1"/>
</dbReference>
<feature type="domain" description="SWIRM" evidence="12">
    <location>
        <begin position="406"/>
        <end position="492"/>
    </location>
</feature>
<dbReference type="PIRSF" id="PIRSF025024">
    <property type="entry name" value="Transcriptional_adaptor_2"/>
    <property type="match status" value="1"/>
</dbReference>
<gene>
    <name evidence="13" type="ORF">Sradi_5367500</name>
</gene>
<dbReference type="Pfam" id="PF25299">
    <property type="entry name" value="ZZ_ADA2"/>
    <property type="match status" value="1"/>
</dbReference>
<comment type="subcellular location">
    <subcellularLocation>
        <location evidence="1 8">Nucleus</location>
    </subcellularLocation>
</comment>
<dbReference type="GO" id="GO:0003682">
    <property type="term" value="F:chromatin binding"/>
    <property type="evidence" value="ECO:0007669"/>
    <property type="project" value="TreeGrafter"/>
</dbReference>
<keyword evidence="5 8" id="KW-0805">Transcription regulation</keyword>
<evidence type="ECO:0000256" key="2">
    <source>
        <dbReference type="ARBA" id="ARBA00022723"/>
    </source>
</evidence>
<feature type="compositionally biased region" description="Low complexity" evidence="10">
    <location>
        <begin position="368"/>
        <end position="379"/>
    </location>
</feature>
<dbReference type="Gene3D" id="3.30.60.90">
    <property type="match status" value="1"/>
</dbReference>
<keyword evidence="7 8" id="KW-0539">Nucleus</keyword>
<evidence type="ECO:0000313" key="13">
    <source>
        <dbReference type="EMBL" id="KAL0321060.1"/>
    </source>
</evidence>
<dbReference type="PROSITE" id="PS50135">
    <property type="entry name" value="ZF_ZZ_2"/>
    <property type="match status" value="1"/>
</dbReference>
<dbReference type="GO" id="GO:0008270">
    <property type="term" value="F:zinc ion binding"/>
    <property type="evidence" value="ECO:0007669"/>
    <property type="project" value="UniProtKB-KW"/>
</dbReference>
<dbReference type="InterPro" id="IPR009057">
    <property type="entry name" value="Homeodomain-like_sf"/>
</dbReference>
<reference evidence="13" key="1">
    <citation type="submission" date="2020-06" db="EMBL/GenBank/DDBJ databases">
        <authorList>
            <person name="Li T."/>
            <person name="Hu X."/>
            <person name="Zhang T."/>
            <person name="Song X."/>
            <person name="Zhang H."/>
            <person name="Dai N."/>
            <person name="Sheng W."/>
            <person name="Hou X."/>
            <person name="Wei L."/>
        </authorList>
    </citation>
    <scope>NUCLEOTIDE SEQUENCE</scope>
    <source>
        <strain evidence="13">G02</strain>
        <tissue evidence="13">Leaf</tissue>
    </source>
</reference>
<dbReference type="CDD" id="cd02335">
    <property type="entry name" value="ZZ_ADA2"/>
    <property type="match status" value="1"/>
</dbReference>
<evidence type="ECO:0000256" key="7">
    <source>
        <dbReference type="ARBA" id="ARBA00023242"/>
    </source>
</evidence>
<dbReference type="GO" id="GO:0006338">
    <property type="term" value="P:chromatin remodeling"/>
    <property type="evidence" value="ECO:0007669"/>
    <property type="project" value="TreeGrafter"/>
</dbReference>
<protein>
    <recommendedName>
        <fullName evidence="8">Transcriptional adapter</fullName>
    </recommendedName>
</protein>
<feature type="region of interest" description="Disordered" evidence="10">
    <location>
        <begin position="1"/>
        <end position="23"/>
    </location>
</feature>
<feature type="compositionally biased region" description="Polar residues" evidence="10">
    <location>
        <begin position="380"/>
        <end position="399"/>
    </location>
</feature>
<keyword evidence="3 9" id="KW-0863">Zinc-finger</keyword>
<feature type="compositionally biased region" description="Polar residues" evidence="10">
    <location>
        <begin position="1"/>
        <end position="13"/>
    </location>
</feature>
<name>A0AAW2LPN1_SESRA</name>
<dbReference type="PROSITE" id="PS50934">
    <property type="entry name" value="SWIRM"/>
    <property type="match status" value="1"/>
</dbReference>
<dbReference type="InterPro" id="IPR043145">
    <property type="entry name" value="Znf_ZZ_sf"/>
</dbReference>
<dbReference type="GO" id="GO:0003713">
    <property type="term" value="F:transcription coactivator activity"/>
    <property type="evidence" value="ECO:0007669"/>
    <property type="project" value="InterPro"/>
</dbReference>
<evidence type="ECO:0000256" key="6">
    <source>
        <dbReference type="ARBA" id="ARBA00023163"/>
    </source>
</evidence>
<dbReference type="GO" id="GO:0006357">
    <property type="term" value="P:regulation of transcription by RNA polymerase II"/>
    <property type="evidence" value="ECO:0007669"/>
    <property type="project" value="InterPro"/>
</dbReference>
<dbReference type="InterPro" id="IPR016827">
    <property type="entry name" value="Ada2/TADA2"/>
</dbReference>
<dbReference type="SUPFAM" id="SSF46689">
    <property type="entry name" value="Homeodomain-like"/>
    <property type="match status" value="1"/>
</dbReference>
<evidence type="ECO:0000256" key="5">
    <source>
        <dbReference type="ARBA" id="ARBA00023015"/>
    </source>
</evidence>
<dbReference type="InterPro" id="IPR036388">
    <property type="entry name" value="WH-like_DNA-bd_sf"/>
</dbReference>
<dbReference type="EMBL" id="JACGWJ010000024">
    <property type="protein sequence ID" value="KAL0321060.1"/>
    <property type="molecule type" value="Genomic_DNA"/>
</dbReference>
<dbReference type="Gene3D" id="1.10.10.10">
    <property type="entry name" value="Winged helix-like DNA-binding domain superfamily/Winged helix DNA-binding domain"/>
    <property type="match status" value="1"/>
</dbReference>
<sequence length="492" mass="54739">MRSASGASATQANIHPDGDGEGTNGEKLPSYHCNYCEKDITGRIRIKCAECSDFDLCIECFSVGAALHPHQSDHPYRVMKVLSFPLISPDWSAEEELLLLEDLTHFAGKTKEELLAIAKGHRREKKGLKIHTKVVLVVYLPPRLQATTQDLQMLRSHLGGFSGGYNPKRHEFDIEYDNDAEELLVAMQFTETDDEWERELKLRIIRIYSKRVDERNRRKDLIIERGLLHPTPFERDLSEEERRICRRYDVFMHLHSKEDHEELLKCVVSEQRTLKRLQELKEAQAAGCRSAAEADRYIEQKKQQLSEDGDRRTEIPQAGPSNPENSTSPVSLDSFDTYPTTTSAGQATSSTHLYSVTTSAANLLSESGAQGAGLGSSQETNSQAGPSRQETPSGPVSSGTTFACLGAGSSLQTDFGLLSISAADLLSESEKQLCRDMGLAPNCYLKIQEDLTTQIMRGNITKKSDAYSLFQLEPTKIDKVYDVLVAKGIAPP</sequence>
<dbReference type="PANTHER" id="PTHR12374:SF81">
    <property type="entry name" value="TRANSCRIPTIONAL ADAPTER ADA2B"/>
    <property type="match status" value="1"/>
</dbReference>
<feature type="region of interest" description="Disordered" evidence="10">
    <location>
        <begin position="302"/>
        <end position="349"/>
    </location>
</feature>
<keyword evidence="6 8" id="KW-0804">Transcription</keyword>
<accession>A0AAW2LPN1</accession>
<evidence type="ECO:0000256" key="4">
    <source>
        <dbReference type="ARBA" id="ARBA00022833"/>
    </source>
</evidence>
<evidence type="ECO:0000256" key="1">
    <source>
        <dbReference type="ARBA" id="ARBA00004123"/>
    </source>
</evidence>
<feature type="domain" description="ZZ-type" evidence="11">
    <location>
        <begin position="28"/>
        <end position="84"/>
    </location>
</feature>
<evidence type="ECO:0000256" key="8">
    <source>
        <dbReference type="PIRNR" id="PIRNR025024"/>
    </source>
</evidence>
<keyword evidence="2" id="KW-0479">Metal-binding</keyword>
<dbReference type="Pfam" id="PF22941">
    <property type="entry name" value="TADA2A-like_3rd"/>
    <property type="match status" value="1"/>
</dbReference>
<dbReference type="GO" id="GO:0005634">
    <property type="term" value="C:nucleus"/>
    <property type="evidence" value="ECO:0007669"/>
    <property type="project" value="UniProtKB-SubCell"/>
</dbReference>
<feature type="compositionally biased region" description="Low complexity" evidence="10">
    <location>
        <begin position="340"/>
        <end position="349"/>
    </location>
</feature>
<feature type="region of interest" description="Disordered" evidence="10">
    <location>
        <begin position="368"/>
        <end position="399"/>
    </location>
</feature>
<dbReference type="InterPro" id="IPR055141">
    <property type="entry name" value="TADA2A_B-like_dom"/>
</dbReference>
<dbReference type="InterPro" id="IPR007526">
    <property type="entry name" value="SWIRM"/>
</dbReference>
<dbReference type="InterPro" id="IPR041983">
    <property type="entry name" value="ADA2-like_ZZ"/>
</dbReference>
<keyword evidence="4" id="KW-0862">Zinc</keyword>
<dbReference type="FunFam" id="3.30.60.90:FF:000008">
    <property type="entry name" value="Transcriptional adapter 2"/>
    <property type="match status" value="1"/>
</dbReference>